<evidence type="ECO:0000256" key="5">
    <source>
        <dbReference type="ARBA" id="ARBA00023012"/>
    </source>
</evidence>
<proteinExistence type="predicted"/>
<dbReference type="InterPro" id="IPR050482">
    <property type="entry name" value="Sensor_HK_TwoCompSys"/>
</dbReference>
<keyword evidence="4" id="KW-0418">Kinase</keyword>
<dbReference type="InterPro" id="IPR019734">
    <property type="entry name" value="TPR_rpt"/>
</dbReference>
<evidence type="ECO:0000256" key="6">
    <source>
        <dbReference type="SAM" id="Coils"/>
    </source>
</evidence>
<accession>A0A2H1EED7</accession>
<dbReference type="SUPFAM" id="SSF55874">
    <property type="entry name" value="ATPase domain of HSP90 chaperone/DNA topoisomerase II/histidine kinase"/>
    <property type="match status" value="1"/>
</dbReference>
<protein>
    <recommendedName>
        <fullName evidence="2">histidine kinase</fullName>
        <ecNumber evidence="2">2.7.13.3</ecNumber>
    </recommendedName>
</protein>
<dbReference type="STRING" id="1349785.GCA_000509405_00757"/>
<feature type="coiled-coil region" evidence="6">
    <location>
        <begin position="359"/>
        <end position="393"/>
    </location>
</feature>
<keyword evidence="3" id="KW-0808">Transferase</keyword>
<evidence type="ECO:0000313" key="10">
    <source>
        <dbReference type="Proteomes" id="UP000231564"/>
    </source>
</evidence>
<evidence type="ECO:0000256" key="7">
    <source>
        <dbReference type="SAM" id="Phobius"/>
    </source>
</evidence>
<dbReference type="Gene3D" id="3.30.565.10">
    <property type="entry name" value="Histidine kinase-like ATPase, C-terminal domain"/>
    <property type="match status" value="1"/>
</dbReference>
<keyword evidence="7 9" id="KW-0812">Transmembrane</keyword>
<dbReference type="InterPro" id="IPR036890">
    <property type="entry name" value="HATPase_C_sf"/>
</dbReference>
<keyword evidence="10" id="KW-1185">Reference proteome</keyword>
<dbReference type="PRINTS" id="PR00344">
    <property type="entry name" value="BCTRLSENSOR"/>
</dbReference>
<dbReference type="RefSeq" id="WP_024741885.1">
    <property type="nucleotide sequence ID" value="NZ_BAUG01000039.1"/>
</dbReference>
<dbReference type="InterPro" id="IPR004358">
    <property type="entry name" value="Sig_transdc_His_kin-like_C"/>
</dbReference>
<keyword evidence="6" id="KW-0175">Coiled coil</keyword>
<dbReference type="InterPro" id="IPR003594">
    <property type="entry name" value="HATPase_dom"/>
</dbReference>
<keyword evidence="7" id="KW-0472">Membrane</keyword>
<evidence type="ECO:0000313" key="9">
    <source>
        <dbReference type="EMBL" id="SFZ85292.1"/>
    </source>
</evidence>
<evidence type="ECO:0000256" key="3">
    <source>
        <dbReference type="ARBA" id="ARBA00022679"/>
    </source>
</evidence>
<dbReference type="Gene3D" id="1.25.40.10">
    <property type="entry name" value="Tetratricopeptide repeat domain"/>
    <property type="match status" value="2"/>
</dbReference>
<feature type="domain" description="Histidine kinase" evidence="8">
    <location>
        <begin position="541"/>
        <end position="620"/>
    </location>
</feature>
<dbReference type="GO" id="GO:0000160">
    <property type="term" value="P:phosphorelay signal transduction system"/>
    <property type="evidence" value="ECO:0007669"/>
    <property type="project" value="UniProtKB-KW"/>
</dbReference>
<keyword evidence="5" id="KW-0902">Two-component regulatory system</keyword>
<dbReference type="Proteomes" id="UP000231564">
    <property type="component" value="Chromosome MARIT"/>
</dbReference>
<organism evidence="9 10">
    <name type="scientific">Tenacibaculum maritimum NCIMB 2154</name>
    <dbReference type="NCBI Taxonomy" id="1349785"/>
    <lineage>
        <taxon>Bacteria</taxon>
        <taxon>Pseudomonadati</taxon>
        <taxon>Bacteroidota</taxon>
        <taxon>Flavobacteriia</taxon>
        <taxon>Flavobacteriales</taxon>
        <taxon>Flavobacteriaceae</taxon>
        <taxon>Tenacibaculum</taxon>
    </lineage>
</organism>
<dbReference type="AlphaFoldDB" id="A0A2H1EED7"/>
<dbReference type="OrthoDB" id="977000at2"/>
<comment type="catalytic activity">
    <reaction evidence="1">
        <text>ATP + protein L-histidine = ADP + protein N-phospho-L-histidine.</text>
        <dbReference type="EC" id="2.7.13.3"/>
    </reaction>
</comment>
<evidence type="ECO:0000256" key="4">
    <source>
        <dbReference type="ARBA" id="ARBA00022777"/>
    </source>
</evidence>
<dbReference type="SUPFAM" id="SSF48452">
    <property type="entry name" value="TPR-like"/>
    <property type="match status" value="2"/>
</dbReference>
<dbReference type="PROSITE" id="PS50109">
    <property type="entry name" value="HIS_KIN"/>
    <property type="match status" value="1"/>
</dbReference>
<dbReference type="SMART" id="SM00387">
    <property type="entry name" value="HATPase_c"/>
    <property type="match status" value="1"/>
</dbReference>
<dbReference type="GO" id="GO:0004673">
    <property type="term" value="F:protein histidine kinase activity"/>
    <property type="evidence" value="ECO:0007669"/>
    <property type="project" value="UniProtKB-EC"/>
</dbReference>
<sequence>MYRSILFLFLIQFTYGQQNYKIDSLNYIKDSISYKSCIRTALSYFKERQLDSFKKYSIKSYLLSKKINSPRKTQKAHFYLATYYKYKEMSDSAYYHYHKSKSILLKLKDTITAGRRLFSIARIQLREKDLLGSEISSITALEYVESSNLYRIKHQIINNLALTLQEKGAPYEALKFYDISLKELRKDSLENTPLKLNIINNKGLVYQSINQQGKAISYFKKGLSYDSIKEKYPIKYALLLENLASSNFLLGKNKGVLNQYYEVLAIRKKLKILKGISTTHLNIADYYKRFNQQQKALFHAKKGLLYARKTDNNKRLLEALKLLSELTTDKQSTQYLRQYIQLNDSLFQKERTLKNQFAKIRYQTDKKEKENNILKSENEKKQVEITYQKQQKTIGWLIAILSLFTLGISISLFIVRRKKMIYQTQLEKAQIRERERQQIAKSLHDEVAGDLFLLHQKLEKTNQPELAQKLSIVKSNVRNLSHQLSSISFDKVSFEDQVINLITDYFEPNFKIFPTGLLDHDWANINEPIKRVLYLSTRECIQNSKKYAKASKVVVHFSTRKKSVHLNISDDGIGFDIRTSKKGIGLQNLQERVEELGGSLLVKSKIDNGTQISIRIPLNV</sequence>
<dbReference type="EC" id="2.7.13.3" evidence="2"/>
<evidence type="ECO:0000259" key="8">
    <source>
        <dbReference type="PROSITE" id="PS50109"/>
    </source>
</evidence>
<dbReference type="Pfam" id="PF02518">
    <property type="entry name" value="HATPase_c"/>
    <property type="match status" value="1"/>
</dbReference>
<name>A0A2H1EED7_9FLAO</name>
<reference evidence="9 10" key="1">
    <citation type="submission" date="2016-11" db="EMBL/GenBank/DDBJ databases">
        <authorList>
            <person name="Jaros S."/>
            <person name="Januszkiewicz K."/>
            <person name="Wedrychowicz H."/>
        </authorList>
    </citation>
    <scope>NUCLEOTIDE SEQUENCE [LARGE SCALE GENOMIC DNA]</scope>
    <source>
        <strain evidence="9">NCIMB 2154T</strain>
    </source>
</reference>
<evidence type="ECO:0000256" key="2">
    <source>
        <dbReference type="ARBA" id="ARBA00012438"/>
    </source>
</evidence>
<keyword evidence="7" id="KW-1133">Transmembrane helix</keyword>
<gene>
    <name evidence="9" type="ORF">MARIT_3142</name>
</gene>
<feature type="transmembrane region" description="Helical" evidence="7">
    <location>
        <begin position="394"/>
        <end position="415"/>
    </location>
</feature>
<dbReference type="SMART" id="SM00028">
    <property type="entry name" value="TPR"/>
    <property type="match status" value="4"/>
</dbReference>
<dbReference type="EMBL" id="LT634361">
    <property type="protein sequence ID" value="SFZ85292.1"/>
    <property type="molecule type" value="Genomic_DNA"/>
</dbReference>
<dbReference type="PANTHER" id="PTHR24421">
    <property type="entry name" value="NITRATE/NITRITE SENSOR PROTEIN NARX-RELATED"/>
    <property type="match status" value="1"/>
</dbReference>
<dbReference type="CDD" id="cd16917">
    <property type="entry name" value="HATPase_UhpB-NarQ-NarX-like"/>
    <property type="match status" value="1"/>
</dbReference>
<dbReference type="InterPro" id="IPR011990">
    <property type="entry name" value="TPR-like_helical_dom_sf"/>
</dbReference>
<dbReference type="InterPro" id="IPR005467">
    <property type="entry name" value="His_kinase_dom"/>
</dbReference>
<evidence type="ECO:0000256" key="1">
    <source>
        <dbReference type="ARBA" id="ARBA00000085"/>
    </source>
</evidence>
<dbReference type="KEGG" id="tmar:MARIT_3142"/>
<dbReference type="GeneID" id="47724584"/>